<comment type="similarity">
    <text evidence="4">Belongs to the MsrA Met sulfoxide reductase family.</text>
</comment>
<feature type="domain" description="Peptide methionine sulphoxide reductase MsrA" evidence="6">
    <location>
        <begin position="55"/>
        <end position="206"/>
    </location>
</feature>
<dbReference type="InterPro" id="IPR002569">
    <property type="entry name" value="Met_Sox_Rdtase_MsrA_dom"/>
</dbReference>
<dbReference type="NCBIfam" id="TIGR00401">
    <property type="entry name" value="msrA"/>
    <property type="match status" value="1"/>
</dbReference>
<dbReference type="SUPFAM" id="SSF55068">
    <property type="entry name" value="Peptide methionine sulfoxide reductase"/>
    <property type="match status" value="1"/>
</dbReference>
<protein>
    <recommendedName>
        <fullName evidence="4">Peptide methionine sulfoxide reductase MsrA</fullName>
        <shortName evidence="4">Protein-methionine-S-oxide reductase</shortName>
        <ecNumber evidence="4">1.8.4.11</ecNumber>
    </recommendedName>
    <alternativeName>
        <fullName evidence="4">Peptide-methionine (S)-S-oxide reductase</fullName>
        <shortName evidence="4">Peptide Met(O) reductase</shortName>
    </alternativeName>
</protein>
<gene>
    <name evidence="4 7" type="primary">msrA</name>
    <name evidence="7" type="ORF">ON006_24820</name>
</gene>
<dbReference type="EMBL" id="CP112998">
    <property type="protein sequence ID" value="WAC10957.1"/>
    <property type="molecule type" value="Genomic_DNA"/>
</dbReference>
<evidence type="ECO:0000256" key="2">
    <source>
        <dbReference type="ARBA" id="ARBA00047806"/>
    </source>
</evidence>
<organism evidence="7 8">
    <name type="scientific">Dyadobacter pollutisoli</name>
    <dbReference type="NCBI Taxonomy" id="2910158"/>
    <lineage>
        <taxon>Bacteria</taxon>
        <taxon>Pseudomonadati</taxon>
        <taxon>Bacteroidota</taxon>
        <taxon>Cytophagia</taxon>
        <taxon>Cytophagales</taxon>
        <taxon>Spirosomataceae</taxon>
        <taxon>Dyadobacter</taxon>
    </lineage>
</organism>
<comment type="catalytic activity">
    <reaction evidence="2 4">
        <text>L-methionyl-[protein] + [thioredoxin]-disulfide + H2O = L-methionyl-(S)-S-oxide-[protein] + [thioredoxin]-dithiol</text>
        <dbReference type="Rhea" id="RHEA:14217"/>
        <dbReference type="Rhea" id="RHEA-COMP:10698"/>
        <dbReference type="Rhea" id="RHEA-COMP:10700"/>
        <dbReference type="Rhea" id="RHEA-COMP:12313"/>
        <dbReference type="Rhea" id="RHEA-COMP:12315"/>
        <dbReference type="ChEBI" id="CHEBI:15377"/>
        <dbReference type="ChEBI" id="CHEBI:16044"/>
        <dbReference type="ChEBI" id="CHEBI:29950"/>
        <dbReference type="ChEBI" id="CHEBI:44120"/>
        <dbReference type="ChEBI" id="CHEBI:50058"/>
        <dbReference type="EC" id="1.8.4.11"/>
    </reaction>
</comment>
<dbReference type="KEGG" id="dpf:ON006_24820"/>
<dbReference type="Pfam" id="PF01625">
    <property type="entry name" value="PMSR"/>
    <property type="match status" value="1"/>
</dbReference>
<dbReference type="Proteomes" id="UP001164653">
    <property type="component" value="Chromosome"/>
</dbReference>
<dbReference type="GO" id="GO:0008113">
    <property type="term" value="F:peptide-methionine (S)-S-oxide reductase activity"/>
    <property type="evidence" value="ECO:0007669"/>
    <property type="project" value="UniProtKB-UniRule"/>
</dbReference>
<feature type="transmembrane region" description="Helical" evidence="5">
    <location>
        <begin position="6"/>
        <end position="23"/>
    </location>
</feature>
<comment type="function">
    <text evidence="4">Has an important function as a repair enzyme for proteins that have been inactivated by oxidation. Catalyzes the reversible oxidation-reduction of methionine sulfoxide in proteins to methionine.</text>
</comment>
<dbReference type="AlphaFoldDB" id="A0A9E8N9H6"/>
<dbReference type="PANTHER" id="PTHR43774">
    <property type="entry name" value="PEPTIDE METHIONINE SULFOXIDE REDUCTASE"/>
    <property type="match status" value="1"/>
</dbReference>
<dbReference type="InterPro" id="IPR036509">
    <property type="entry name" value="Met_Sox_Rdtase_MsrA_sf"/>
</dbReference>
<dbReference type="Gene3D" id="3.30.1060.10">
    <property type="entry name" value="Peptide methionine sulphoxide reductase MsrA"/>
    <property type="match status" value="1"/>
</dbReference>
<proteinExistence type="inferred from homology"/>
<dbReference type="HAMAP" id="MF_01401">
    <property type="entry name" value="MsrA"/>
    <property type="match status" value="1"/>
</dbReference>
<keyword evidence="5" id="KW-1133">Transmembrane helix</keyword>
<keyword evidence="5" id="KW-0472">Membrane</keyword>
<keyword evidence="8" id="KW-1185">Reference proteome</keyword>
<dbReference type="EC" id="1.8.4.11" evidence="4"/>
<dbReference type="RefSeq" id="WP_244822717.1">
    <property type="nucleotide sequence ID" value="NZ_CP112998.1"/>
</dbReference>
<evidence type="ECO:0000256" key="5">
    <source>
        <dbReference type="SAM" id="Phobius"/>
    </source>
</evidence>
<keyword evidence="1 4" id="KW-0560">Oxidoreductase</keyword>
<evidence type="ECO:0000313" key="7">
    <source>
        <dbReference type="EMBL" id="WAC10957.1"/>
    </source>
</evidence>
<dbReference type="PANTHER" id="PTHR43774:SF1">
    <property type="entry name" value="PEPTIDE METHIONINE SULFOXIDE REDUCTASE MSRA 2"/>
    <property type="match status" value="1"/>
</dbReference>
<evidence type="ECO:0000259" key="6">
    <source>
        <dbReference type="Pfam" id="PF01625"/>
    </source>
</evidence>
<dbReference type="PROSITE" id="PS51257">
    <property type="entry name" value="PROKAR_LIPOPROTEIN"/>
    <property type="match status" value="1"/>
</dbReference>
<reference evidence="7" key="1">
    <citation type="submission" date="2022-11" db="EMBL/GenBank/DDBJ databases">
        <title>Dyadobacter pollutisoli sp. nov., isolated from plastic dumped soil.</title>
        <authorList>
            <person name="Kim J.M."/>
            <person name="Kim K.R."/>
            <person name="Lee J.K."/>
            <person name="Hao L."/>
            <person name="Jeon C.O."/>
        </authorList>
    </citation>
    <scope>NUCLEOTIDE SEQUENCE</scope>
    <source>
        <strain evidence="7">U1</strain>
    </source>
</reference>
<sequence>MTRTTIPIFTFFFMCCMVVISCAQSDKKHKKKMDKETAATALDENNVDTANTEIATFGTGCFWCTEAVLESLDGVKKVVSGYSGGHDPNPNYKDVCTGTTGHAECVEVTYDPKVISYADLLEAFFRSHDPTTLNRQGNDVGTQYRSVIFYHNAEQKNLAEQAKAELDKSGAYSNPIVTEITGAQKFYPAEDYHQNYFANNPDQGYCAFVIAPKLDKFKKVFKEKLRKHI</sequence>
<feature type="active site" evidence="4">
    <location>
        <position position="61"/>
    </location>
</feature>
<evidence type="ECO:0000313" key="8">
    <source>
        <dbReference type="Proteomes" id="UP001164653"/>
    </source>
</evidence>
<evidence type="ECO:0000256" key="1">
    <source>
        <dbReference type="ARBA" id="ARBA00023002"/>
    </source>
</evidence>
<accession>A0A9E8N9H6</accession>
<evidence type="ECO:0000256" key="4">
    <source>
        <dbReference type="HAMAP-Rule" id="MF_01401"/>
    </source>
</evidence>
<keyword evidence="5" id="KW-0812">Transmembrane</keyword>
<evidence type="ECO:0000256" key="3">
    <source>
        <dbReference type="ARBA" id="ARBA00048782"/>
    </source>
</evidence>
<comment type="catalytic activity">
    <reaction evidence="3 4">
        <text>[thioredoxin]-disulfide + L-methionine + H2O = L-methionine (S)-S-oxide + [thioredoxin]-dithiol</text>
        <dbReference type="Rhea" id="RHEA:19993"/>
        <dbReference type="Rhea" id="RHEA-COMP:10698"/>
        <dbReference type="Rhea" id="RHEA-COMP:10700"/>
        <dbReference type="ChEBI" id="CHEBI:15377"/>
        <dbReference type="ChEBI" id="CHEBI:29950"/>
        <dbReference type="ChEBI" id="CHEBI:50058"/>
        <dbReference type="ChEBI" id="CHEBI:57844"/>
        <dbReference type="ChEBI" id="CHEBI:58772"/>
        <dbReference type="EC" id="1.8.4.11"/>
    </reaction>
</comment>
<name>A0A9E8N9H6_9BACT</name>